<dbReference type="Proteomes" id="UP000700334">
    <property type="component" value="Unassembled WGS sequence"/>
</dbReference>
<feature type="non-terminal residue" evidence="7">
    <location>
        <position position="720"/>
    </location>
</feature>
<dbReference type="Gene3D" id="2.60.40.10">
    <property type="entry name" value="Immunoglobulins"/>
    <property type="match status" value="1"/>
</dbReference>
<evidence type="ECO:0000256" key="4">
    <source>
        <dbReference type="SAM" id="Phobius"/>
    </source>
</evidence>
<gene>
    <name evidence="7" type="ORF">J0S82_020494</name>
</gene>
<dbReference type="SMART" id="SM00060">
    <property type="entry name" value="FN3"/>
    <property type="match status" value="1"/>
</dbReference>
<evidence type="ECO:0000313" key="8">
    <source>
        <dbReference type="Proteomes" id="UP000700334"/>
    </source>
</evidence>
<evidence type="ECO:0000256" key="1">
    <source>
        <dbReference type="ARBA" id="ARBA00022614"/>
    </source>
</evidence>
<dbReference type="InterPro" id="IPR036116">
    <property type="entry name" value="FN3_sf"/>
</dbReference>
<keyword evidence="4" id="KW-1133">Transmembrane helix</keyword>
<dbReference type="SMART" id="SM00369">
    <property type="entry name" value="LRR_TYP"/>
    <property type="match status" value="5"/>
</dbReference>
<keyword evidence="5" id="KW-0732">Signal</keyword>
<evidence type="ECO:0000313" key="7">
    <source>
        <dbReference type="EMBL" id="KAG8517833.1"/>
    </source>
</evidence>
<keyword evidence="4" id="KW-0812">Transmembrane</keyword>
<feature type="region of interest" description="Disordered" evidence="3">
    <location>
        <begin position="384"/>
        <end position="463"/>
    </location>
</feature>
<dbReference type="Pfam" id="PF13855">
    <property type="entry name" value="LRR_8"/>
    <property type="match status" value="2"/>
</dbReference>
<organism evidence="7 8">
    <name type="scientific">Galemys pyrenaicus</name>
    <name type="common">Iberian desman</name>
    <name type="synonym">Pyrenean desman</name>
    <dbReference type="NCBI Taxonomy" id="202257"/>
    <lineage>
        <taxon>Eukaryota</taxon>
        <taxon>Metazoa</taxon>
        <taxon>Chordata</taxon>
        <taxon>Craniata</taxon>
        <taxon>Vertebrata</taxon>
        <taxon>Euteleostomi</taxon>
        <taxon>Mammalia</taxon>
        <taxon>Eutheria</taxon>
        <taxon>Laurasiatheria</taxon>
        <taxon>Eulipotyphla</taxon>
        <taxon>Talpidae</taxon>
        <taxon>Galemys</taxon>
    </lineage>
</organism>
<evidence type="ECO:0000256" key="3">
    <source>
        <dbReference type="SAM" id="MobiDB-lite"/>
    </source>
</evidence>
<dbReference type="Pfam" id="PF00041">
    <property type="entry name" value="fn3"/>
    <property type="match status" value="1"/>
</dbReference>
<accession>A0A8J6AB49</accession>
<feature type="compositionally biased region" description="Low complexity" evidence="3">
    <location>
        <begin position="445"/>
        <end position="461"/>
    </location>
</feature>
<feature type="compositionally biased region" description="Low complexity" evidence="3">
    <location>
        <begin position="393"/>
        <end position="418"/>
    </location>
</feature>
<sequence>VFAGFNWLLFSSQTQAMRGVLPLFLLLLPAVLRPGRAGPLQERDPIFRLIQQGPWTGGLSNSTTSPCQGLPATGTTALSLTNLSLERLPDCLPRSLRILDGSHNLLRALSAQELGHLPQLQVLTLHHNHIASLHWGPGGAAALHTLDLSYNELTALPPCAEPAQSSLQVLTLAGNPLQGLQPRAFSCFPELRLLNLSSTPLDLGTQGVIADAAFTGADGAPLAKLEVLDLSRTFLTLVRPGWIRDLPKLMSLYLRKMPRLRSLEGDIFKTTPELQQLDCQDCPALSSVHTHIFQDTPHLQQLMFQNCNLSSFPPWTLHSSQMLLVNLFGNPLTCSCELAWLLMDAKTILSRAADTECKPAVGPSASFSVPLRLSQLPGVCPQGQGITLPHSNAASSASPTPTPHTQVPSALAGAAATAQRRRRVHSSLGAVGEGPTGSPTTSAETPGKASAPPGAASTAGTEPRENAAQLVLEPTMSTASIPWASKHLGLLPTPQSPVSVPQRGRRTRTTPRAPHPSPTQGGIPVLMLDDSREEVEEEEEKVGALARGAPCDYHPCKHLQTPCAVLQRRFRCLCPGLSGEDTLPDPPKLQGVSETTDTSALISWCAPNSVVHGYQIHYSPEGRLGNQSVVEDIYATARQHPLYGLQPGTTYLVCVLAANRAGLSPSGAEGWSRACATFTTKPSFVLIFAGLCAASGLLLVSTLLLSAYLCRRGPWSHRQR</sequence>
<dbReference type="InterPro" id="IPR003961">
    <property type="entry name" value="FN3_dom"/>
</dbReference>
<dbReference type="EMBL" id="JAGFMF010011643">
    <property type="protein sequence ID" value="KAG8517833.1"/>
    <property type="molecule type" value="Genomic_DNA"/>
</dbReference>
<dbReference type="InterPro" id="IPR001611">
    <property type="entry name" value="Leu-rich_rpt"/>
</dbReference>
<dbReference type="PANTHER" id="PTHR24366">
    <property type="entry name" value="IG(IMMUNOGLOBULIN) AND LRR(LEUCINE RICH REPEAT) DOMAINS"/>
    <property type="match status" value="1"/>
</dbReference>
<feature type="signal peptide" evidence="5">
    <location>
        <begin position="1"/>
        <end position="37"/>
    </location>
</feature>
<keyword evidence="4" id="KW-0472">Membrane</keyword>
<keyword evidence="8" id="KW-1185">Reference proteome</keyword>
<proteinExistence type="predicted"/>
<evidence type="ECO:0000256" key="2">
    <source>
        <dbReference type="ARBA" id="ARBA00022737"/>
    </source>
</evidence>
<evidence type="ECO:0000259" key="6">
    <source>
        <dbReference type="PROSITE" id="PS50853"/>
    </source>
</evidence>
<dbReference type="OrthoDB" id="676979at2759"/>
<dbReference type="CDD" id="cd00063">
    <property type="entry name" value="FN3"/>
    <property type="match status" value="1"/>
</dbReference>
<dbReference type="AlphaFoldDB" id="A0A8J6AB49"/>
<reference evidence="7" key="1">
    <citation type="journal article" date="2021" name="Evol. Appl.">
        <title>The genome of the Pyrenean desman and the effects of bottlenecks and inbreeding on the genomic landscape of an endangered species.</title>
        <authorList>
            <person name="Escoda L."/>
            <person name="Castresana J."/>
        </authorList>
    </citation>
    <scope>NUCLEOTIDE SEQUENCE</scope>
    <source>
        <strain evidence="7">IBE-C5619</strain>
    </source>
</reference>
<dbReference type="InterPro" id="IPR013783">
    <property type="entry name" value="Ig-like_fold"/>
</dbReference>
<dbReference type="PANTHER" id="PTHR24366:SF13">
    <property type="entry name" value="LEUCINE-RICH REPEAT NEURONAL PROTEIN 4"/>
    <property type="match status" value="1"/>
</dbReference>
<feature type="region of interest" description="Disordered" evidence="3">
    <location>
        <begin position="487"/>
        <end position="525"/>
    </location>
</feature>
<keyword evidence="1" id="KW-0433">Leucine-rich repeat</keyword>
<name>A0A8J6AB49_GALPY</name>
<dbReference type="InterPro" id="IPR003591">
    <property type="entry name" value="Leu-rich_rpt_typical-subtyp"/>
</dbReference>
<dbReference type="PROSITE" id="PS50853">
    <property type="entry name" value="FN3"/>
    <property type="match status" value="1"/>
</dbReference>
<feature type="domain" description="Fibronectin type-III" evidence="6">
    <location>
        <begin position="583"/>
        <end position="683"/>
    </location>
</feature>
<dbReference type="GO" id="GO:0007616">
    <property type="term" value="P:long-term memory"/>
    <property type="evidence" value="ECO:0007669"/>
    <property type="project" value="TreeGrafter"/>
</dbReference>
<dbReference type="InterPro" id="IPR032675">
    <property type="entry name" value="LRR_dom_sf"/>
</dbReference>
<comment type="caution">
    <text evidence="7">The sequence shown here is derived from an EMBL/GenBank/DDBJ whole genome shotgun (WGS) entry which is preliminary data.</text>
</comment>
<protein>
    <submittedName>
        <fullName evidence="7">Leucine-rich repeat neuronal protein 4</fullName>
    </submittedName>
</protein>
<feature type="transmembrane region" description="Helical" evidence="4">
    <location>
        <begin position="684"/>
        <end position="710"/>
    </location>
</feature>
<feature type="chain" id="PRO_5035288871" evidence="5">
    <location>
        <begin position="38"/>
        <end position="720"/>
    </location>
</feature>
<dbReference type="SUPFAM" id="SSF49265">
    <property type="entry name" value="Fibronectin type III"/>
    <property type="match status" value="1"/>
</dbReference>
<dbReference type="GO" id="GO:0005886">
    <property type="term" value="C:plasma membrane"/>
    <property type="evidence" value="ECO:0007669"/>
    <property type="project" value="TreeGrafter"/>
</dbReference>
<dbReference type="Gene3D" id="3.80.10.10">
    <property type="entry name" value="Ribonuclease Inhibitor"/>
    <property type="match status" value="2"/>
</dbReference>
<evidence type="ECO:0000256" key="5">
    <source>
        <dbReference type="SAM" id="SignalP"/>
    </source>
</evidence>
<dbReference type="SUPFAM" id="SSF52058">
    <property type="entry name" value="L domain-like"/>
    <property type="match status" value="1"/>
</dbReference>
<keyword evidence="2" id="KW-0677">Repeat</keyword>